<dbReference type="EMBL" id="LBTI01000026">
    <property type="protein sequence ID" value="KKQ37169.1"/>
    <property type="molecule type" value="Genomic_DNA"/>
</dbReference>
<keyword evidence="5 17" id="KW-0808">Transferase</keyword>
<keyword evidence="6" id="KW-0133">Cell shape</keyword>
<keyword evidence="9" id="KW-0961">Cell wall biogenesis/degradation</keyword>
<keyword evidence="3" id="KW-0963">Cytoplasm</keyword>
<proteinExistence type="inferred from homology"/>
<dbReference type="AlphaFoldDB" id="A0A0G0JKB8"/>
<evidence type="ECO:0000256" key="1">
    <source>
        <dbReference type="ARBA" id="ARBA00004496"/>
    </source>
</evidence>
<keyword evidence="4" id="KW-0132">Cell division</keyword>
<evidence type="ECO:0000256" key="13">
    <source>
        <dbReference type="ARBA" id="ARBA00042443"/>
    </source>
</evidence>
<dbReference type="PATRIC" id="fig|1618545.3.peg.418"/>
<dbReference type="PANTHER" id="PTHR43783:SF1">
    <property type="entry name" value="UDP-N-ACETYLGLUCOSAMINE 1-CARBOXYVINYLTRANSFERASE"/>
    <property type="match status" value="1"/>
</dbReference>
<dbReference type="SUPFAM" id="SSF55205">
    <property type="entry name" value="EPT/RTPC-like"/>
    <property type="match status" value="1"/>
</dbReference>
<protein>
    <recommendedName>
        <fullName evidence="12">UDP-N-acetylglucosamine 1-carboxyvinyltransferase</fullName>
        <ecNumber evidence="11">2.5.1.7</ecNumber>
    </recommendedName>
    <alternativeName>
        <fullName evidence="13">Enoylpyruvate transferase</fullName>
    </alternativeName>
    <alternativeName>
        <fullName evidence="14">UDP-N-acetylglucosamine enolpyruvyl transferase</fullName>
    </alternativeName>
</protein>
<dbReference type="PANTHER" id="PTHR43783">
    <property type="entry name" value="UDP-N-ACETYLGLUCOSAMINE 1-CARBOXYVINYLTRANSFERASE"/>
    <property type="match status" value="1"/>
</dbReference>
<evidence type="ECO:0000256" key="7">
    <source>
        <dbReference type="ARBA" id="ARBA00022984"/>
    </source>
</evidence>
<dbReference type="GO" id="GO:0051301">
    <property type="term" value="P:cell division"/>
    <property type="evidence" value="ECO:0007669"/>
    <property type="project" value="UniProtKB-KW"/>
</dbReference>
<dbReference type="GO" id="GO:0071555">
    <property type="term" value="P:cell wall organization"/>
    <property type="evidence" value="ECO:0007669"/>
    <property type="project" value="UniProtKB-KW"/>
</dbReference>
<evidence type="ECO:0000256" key="6">
    <source>
        <dbReference type="ARBA" id="ARBA00022960"/>
    </source>
</evidence>
<evidence type="ECO:0000256" key="10">
    <source>
        <dbReference type="ARBA" id="ARBA00038367"/>
    </source>
</evidence>
<evidence type="ECO:0000256" key="15">
    <source>
        <dbReference type="ARBA" id="ARBA00047527"/>
    </source>
</evidence>
<dbReference type="InterPro" id="IPR001986">
    <property type="entry name" value="Enolpyruvate_Tfrase_dom"/>
</dbReference>
<reference evidence="17 18" key="1">
    <citation type="journal article" date="2015" name="Nature">
        <title>rRNA introns, odd ribosomes, and small enigmatic genomes across a large radiation of phyla.</title>
        <authorList>
            <person name="Brown C.T."/>
            <person name="Hug L.A."/>
            <person name="Thomas B.C."/>
            <person name="Sharon I."/>
            <person name="Castelle C.J."/>
            <person name="Singh A."/>
            <person name="Wilkins M.J."/>
            <person name="Williams K.H."/>
            <person name="Banfield J.F."/>
        </authorList>
    </citation>
    <scope>NUCLEOTIDE SEQUENCE [LARGE SCALE GENOMIC DNA]</scope>
</reference>
<feature type="domain" description="Enolpyruvate transferase" evidence="16">
    <location>
        <begin position="6"/>
        <end position="418"/>
    </location>
</feature>
<evidence type="ECO:0000256" key="9">
    <source>
        <dbReference type="ARBA" id="ARBA00023316"/>
    </source>
</evidence>
<comment type="caution">
    <text evidence="17">The sequence shown here is derived from an EMBL/GenBank/DDBJ whole genome shotgun (WGS) entry which is preliminary data.</text>
</comment>
<dbReference type="Proteomes" id="UP000034591">
    <property type="component" value="Unassembled WGS sequence"/>
</dbReference>
<evidence type="ECO:0000256" key="2">
    <source>
        <dbReference type="ARBA" id="ARBA00004752"/>
    </source>
</evidence>
<dbReference type="GO" id="GO:0008360">
    <property type="term" value="P:regulation of cell shape"/>
    <property type="evidence" value="ECO:0007669"/>
    <property type="project" value="UniProtKB-KW"/>
</dbReference>
<sequence>MNVKVKGEQVLSGEIYPSGSKNSAVHIIPSTLLFDKPVTLKNIPNITDVSRLVVILEKLGSKIDWNQNESILHIDNSHISFERLNEEDLGKMKASALLWGGLLGRFKKVDFTELPGGCTLGIRPFEPFYKSFRDLGIKITETEKGVIMDASSAKSGFIWMTEMAVSVTSTLVMIASTLKGSTKIVGAASEPQVQDLCNFLNKAGAKITGVGTSTLVIDGAKRLSSVEYEILRDHYEIATFLALGAATGGEVRIHNSQKELFPQINYEFSKFNINIDYDGDTAIVKKNQDIKFTGSFDKKTNIVRAQPWPGLPVDLLPIFVPLALLPKNGYMIFHNWMYESGLFWTSEFIKLGGEVIMADPHRVLVMGGCKLRGATLEAPYVIRAVVAMVMAAMISEGESLILNADSLYRGHPNFSENLRKLGAVIEEI</sequence>
<keyword evidence="8" id="KW-0131">Cell cycle</keyword>
<dbReference type="InterPro" id="IPR050068">
    <property type="entry name" value="MurA_subfamily"/>
</dbReference>
<dbReference type="NCBIfam" id="NF006873">
    <property type="entry name" value="PRK09369.1"/>
    <property type="match status" value="1"/>
</dbReference>
<dbReference type="GO" id="GO:0009252">
    <property type="term" value="P:peptidoglycan biosynthetic process"/>
    <property type="evidence" value="ECO:0007669"/>
    <property type="project" value="UniProtKB-KW"/>
</dbReference>
<accession>A0A0G0JKB8</accession>
<comment type="subcellular location">
    <subcellularLocation>
        <location evidence="1">Cytoplasm</location>
    </subcellularLocation>
</comment>
<comment type="similarity">
    <text evidence="10">Belongs to the EPSP synthase family. MurA subfamily.</text>
</comment>
<dbReference type="InterPro" id="IPR036968">
    <property type="entry name" value="Enolpyruvate_Tfrase_sf"/>
</dbReference>
<evidence type="ECO:0000256" key="8">
    <source>
        <dbReference type="ARBA" id="ARBA00023306"/>
    </source>
</evidence>
<evidence type="ECO:0000313" key="18">
    <source>
        <dbReference type="Proteomes" id="UP000034591"/>
    </source>
</evidence>
<dbReference type="InterPro" id="IPR013792">
    <property type="entry name" value="RNA3'P_cycl/enolpyr_Trfase_a/b"/>
</dbReference>
<evidence type="ECO:0000313" key="17">
    <source>
        <dbReference type="EMBL" id="KKQ37169.1"/>
    </source>
</evidence>
<evidence type="ECO:0000256" key="12">
    <source>
        <dbReference type="ARBA" id="ARBA00039754"/>
    </source>
</evidence>
<name>A0A0G0JKB8_9BACT</name>
<evidence type="ECO:0000256" key="5">
    <source>
        <dbReference type="ARBA" id="ARBA00022679"/>
    </source>
</evidence>
<evidence type="ECO:0000256" key="3">
    <source>
        <dbReference type="ARBA" id="ARBA00022490"/>
    </source>
</evidence>
<evidence type="ECO:0000259" key="16">
    <source>
        <dbReference type="Pfam" id="PF00275"/>
    </source>
</evidence>
<dbReference type="STRING" id="1618545.US53_C0026G0007"/>
<organism evidence="17 18">
    <name type="scientific">Candidatus Woesebacteria bacterium GW2011_GWA1_37_7</name>
    <dbReference type="NCBI Taxonomy" id="1618545"/>
    <lineage>
        <taxon>Bacteria</taxon>
        <taxon>Candidatus Woeseibacteriota</taxon>
    </lineage>
</organism>
<evidence type="ECO:0000256" key="11">
    <source>
        <dbReference type="ARBA" id="ARBA00039108"/>
    </source>
</evidence>
<keyword evidence="7" id="KW-0573">Peptidoglycan synthesis</keyword>
<comment type="pathway">
    <text evidence="2">Cell wall biogenesis; peptidoglycan biosynthesis.</text>
</comment>
<dbReference type="EC" id="2.5.1.7" evidence="11"/>
<comment type="catalytic activity">
    <reaction evidence="15">
        <text>phosphoenolpyruvate + UDP-N-acetyl-alpha-D-glucosamine = UDP-N-acetyl-3-O-(1-carboxyvinyl)-alpha-D-glucosamine + phosphate</text>
        <dbReference type="Rhea" id="RHEA:18681"/>
        <dbReference type="ChEBI" id="CHEBI:43474"/>
        <dbReference type="ChEBI" id="CHEBI:57705"/>
        <dbReference type="ChEBI" id="CHEBI:58702"/>
        <dbReference type="ChEBI" id="CHEBI:68483"/>
        <dbReference type="EC" id="2.5.1.7"/>
    </reaction>
</comment>
<evidence type="ECO:0000256" key="14">
    <source>
        <dbReference type="ARBA" id="ARBA00042842"/>
    </source>
</evidence>
<dbReference type="Pfam" id="PF00275">
    <property type="entry name" value="EPSP_synthase"/>
    <property type="match status" value="1"/>
</dbReference>
<gene>
    <name evidence="17" type="ORF">US53_C0026G0007</name>
</gene>
<dbReference type="GO" id="GO:0005737">
    <property type="term" value="C:cytoplasm"/>
    <property type="evidence" value="ECO:0007669"/>
    <property type="project" value="UniProtKB-SubCell"/>
</dbReference>
<dbReference type="GO" id="GO:0008760">
    <property type="term" value="F:UDP-N-acetylglucosamine 1-carboxyvinyltransferase activity"/>
    <property type="evidence" value="ECO:0007669"/>
    <property type="project" value="UniProtKB-EC"/>
</dbReference>
<dbReference type="Gene3D" id="3.65.10.10">
    <property type="entry name" value="Enolpyruvate transferase domain"/>
    <property type="match status" value="2"/>
</dbReference>
<evidence type="ECO:0000256" key="4">
    <source>
        <dbReference type="ARBA" id="ARBA00022618"/>
    </source>
</evidence>